<dbReference type="PANTHER" id="PTHR33116:SF70">
    <property type="entry name" value="NON-LTR RETROELEMENT REVERSE TRANSCRIPTASE-LIKE PROTEIN"/>
    <property type="match status" value="1"/>
</dbReference>
<proteinExistence type="predicted"/>
<feature type="domain" description="Reverse transcriptase" evidence="1">
    <location>
        <begin position="22"/>
        <end position="108"/>
    </location>
</feature>
<organism evidence="2 3">
    <name type="scientific">Buddleja alternifolia</name>
    <dbReference type="NCBI Taxonomy" id="168488"/>
    <lineage>
        <taxon>Eukaryota</taxon>
        <taxon>Viridiplantae</taxon>
        <taxon>Streptophyta</taxon>
        <taxon>Embryophyta</taxon>
        <taxon>Tracheophyta</taxon>
        <taxon>Spermatophyta</taxon>
        <taxon>Magnoliopsida</taxon>
        <taxon>eudicotyledons</taxon>
        <taxon>Gunneridae</taxon>
        <taxon>Pentapetalae</taxon>
        <taxon>asterids</taxon>
        <taxon>lamiids</taxon>
        <taxon>Lamiales</taxon>
        <taxon>Scrophulariaceae</taxon>
        <taxon>Buddlejeae</taxon>
        <taxon>Buddleja</taxon>
    </lineage>
</organism>
<evidence type="ECO:0000259" key="1">
    <source>
        <dbReference type="Pfam" id="PF00078"/>
    </source>
</evidence>
<sequence>MERLSYMIDEAVQRKDWVPVSVCRGGPKISHMFFADDIILVAKTRTKCANSIKSILDQFCSASGLKISLNKSKVFYAPKTRTEIQQEMTCILAIGSTRHLGKYLGVNVLHSRNTCANYRELVDKVQNRLSSWKAKNLNLAARATLIQSVTSALPTYAMHTNWIPNKVCNHLDKLNRAFLWGSNEGARKVHLVGWDKVIRDKAHGGLGIRESRRANIAMLAKTGWHERLVTWRLPPQGLQAMMSEELEFTNST</sequence>
<dbReference type="AlphaFoldDB" id="A0AAV6X283"/>
<evidence type="ECO:0000313" key="2">
    <source>
        <dbReference type="EMBL" id="KAG8373223.1"/>
    </source>
</evidence>
<comment type="caution">
    <text evidence="2">The sequence shown here is derived from an EMBL/GenBank/DDBJ whole genome shotgun (WGS) entry which is preliminary data.</text>
</comment>
<dbReference type="Proteomes" id="UP000826271">
    <property type="component" value="Unassembled WGS sequence"/>
</dbReference>
<evidence type="ECO:0000313" key="3">
    <source>
        <dbReference type="Proteomes" id="UP000826271"/>
    </source>
</evidence>
<dbReference type="Pfam" id="PF00078">
    <property type="entry name" value="RVT_1"/>
    <property type="match status" value="1"/>
</dbReference>
<dbReference type="EMBL" id="WHWC01000011">
    <property type="protein sequence ID" value="KAG8373223.1"/>
    <property type="molecule type" value="Genomic_DNA"/>
</dbReference>
<keyword evidence="3" id="KW-1185">Reference proteome</keyword>
<gene>
    <name evidence="2" type="ORF">BUALT_Bualt11G0001300</name>
</gene>
<dbReference type="InterPro" id="IPR000477">
    <property type="entry name" value="RT_dom"/>
</dbReference>
<reference evidence="2" key="1">
    <citation type="submission" date="2019-10" db="EMBL/GenBank/DDBJ databases">
        <authorList>
            <person name="Zhang R."/>
            <person name="Pan Y."/>
            <person name="Wang J."/>
            <person name="Ma R."/>
            <person name="Yu S."/>
        </authorList>
    </citation>
    <scope>NUCLEOTIDE SEQUENCE</scope>
    <source>
        <strain evidence="2">LA-IB0</strain>
        <tissue evidence="2">Leaf</tissue>
    </source>
</reference>
<dbReference type="PANTHER" id="PTHR33116">
    <property type="entry name" value="REVERSE TRANSCRIPTASE ZINC-BINDING DOMAIN-CONTAINING PROTEIN-RELATED-RELATED"/>
    <property type="match status" value="1"/>
</dbReference>
<protein>
    <recommendedName>
        <fullName evidence="1">Reverse transcriptase domain-containing protein</fullName>
    </recommendedName>
</protein>
<name>A0AAV6X283_9LAMI</name>
<accession>A0AAV6X283</accession>